<dbReference type="eggNOG" id="KOG0563">
    <property type="taxonomic scope" value="Eukaryota"/>
</dbReference>
<dbReference type="Gene3D" id="3.40.50.720">
    <property type="entry name" value="NAD(P)-binding Rossmann-like Domain"/>
    <property type="match status" value="1"/>
</dbReference>
<dbReference type="RefSeq" id="XP_004494521.1">
    <property type="nucleotide sequence ID" value="XM_004494464.3"/>
</dbReference>
<name>A0A1S2XU14_CICAR</name>
<reference evidence="10" key="2">
    <citation type="submission" date="2025-08" db="UniProtKB">
        <authorList>
            <consortium name="RefSeq"/>
        </authorList>
    </citation>
    <scope>IDENTIFICATION</scope>
    <source>
        <tissue evidence="10">Etiolated seedlings</tissue>
    </source>
</reference>
<evidence type="ECO:0000313" key="10">
    <source>
        <dbReference type="RefSeq" id="XP_004494521.1"/>
    </source>
</evidence>
<dbReference type="AlphaFoldDB" id="A0A1S2XU14"/>
<evidence type="ECO:0000256" key="3">
    <source>
        <dbReference type="ARBA" id="ARBA00022857"/>
    </source>
</evidence>
<dbReference type="InterPro" id="IPR022675">
    <property type="entry name" value="G6P_DH_C"/>
</dbReference>
<dbReference type="NCBIfam" id="TIGR00871">
    <property type="entry name" value="zwf"/>
    <property type="match status" value="1"/>
</dbReference>
<evidence type="ECO:0000256" key="2">
    <source>
        <dbReference type="ARBA" id="ARBA00022526"/>
    </source>
</evidence>
<evidence type="ECO:0000256" key="4">
    <source>
        <dbReference type="ARBA" id="ARBA00023277"/>
    </source>
</evidence>
<dbReference type="SUPFAM" id="SSF55347">
    <property type="entry name" value="Glyceraldehyde-3-phosphate dehydrogenase-like, C-terminal domain"/>
    <property type="match status" value="1"/>
</dbReference>
<feature type="domain" description="Glucose-6-phosphate dehydrogenase NAD-binding" evidence="7">
    <location>
        <begin position="127"/>
        <end position="305"/>
    </location>
</feature>
<dbReference type="Proteomes" id="UP000087171">
    <property type="component" value="Chromosome Ca3"/>
</dbReference>
<dbReference type="UniPathway" id="UPA00115">
    <property type="reaction ID" value="UER00408"/>
</dbReference>
<keyword evidence="2 5" id="KW-0313">Glucose metabolism</keyword>
<dbReference type="InterPro" id="IPR001282">
    <property type="entry name" value="G6P_DH"/>
</dbReference>
<evidence type="ECO:0000259" key="7">
    <source>
        <dbReference type="Pfam" id="PF00479"/>
    </source>
</evidence>
<keyword evidence="4 5" id="KW-0119">Carbohydrate metabolism</keyword>
<dbReference type="InterPro" id="IPR022674">
    <property type="entry name" value="G6P_DH_NAD-bd"/>
</dbReference>
<dbReference type="GO" id="GO:0006006">
    <property type="term" value="P:glucose metabolic process"/>
    <property type="evidence" value="ECO:0007669"/>
    <property type="project" value="UniProtKB-KW"/>
</dbReference>
<dbReference type="GO" id="GO:0050661">
    <property type="term" value="F:NADP binding"/>
    <property type="evidence" value="ECO:0007669"/>
    <property type="project" value="InterPro"/>
</dbReference>
<dbReference type="KEGG" id="cam:101503278"/>
<dbReference type="OrthoDB" id="60984at2759"/>
<feature type="domain" description="Glucose-6-phosphate dehydrogenase C-terminal" evidence="8">
    <location>
        <begin position="308"/>
        <end position="592"/>
    </location>
</feature>
<keyword evidence="3 5" id="KW-0521">NADP</keyword>
<evidence type="ECO:0000256" key="5">
    <source>
        <dbReference type="RuleBase" id="RU362120"/>
    </source>
</evidence>
<dbReference type="STRING" id="3827.A0A1S2XU14"/>
<gene>
    <name evidence="10" type="primary">LOC101503278</name>
</gene>
<dbReference type="SUPFAM" id="SSF51735">
    <property type="entry name" value="NAD(P)-binding Rossmann-fold domains"/>
    <property type="match status" value="1"/>
</dbReference>
<dbReference type="FunFam" id="3.30.360.10:FF:000018">
    <property type="entry name" value="Glucose-6-phosphate 1-dehydrogenase"/>
    <property type="match status" value="1"/>
</dbReference>
<dbReference type="PANTHER" id="PTHR23429:SF4">
    <property type="entry name" value="INACTIVE GLUCOSE-6-PHOSPHATE 1-DEHYDROGENASE 4, CHLOROPLASTIC"/>
    <property type="match status" value="1"/>
</dbReference>
<dbReference type="Pfam" id="PF02781">
    <property type="entry name" value="G6PD_C"/>
    <property type="match status" value="1"/>
</dbReference>
<dbReference type="PANTHER" id="PTHR23429">
    <property type="entry name" value="GLUCOSE-6-PHOSPHATE 1-DEHYDROGENASE G6PD"/>
    <property type="match status" value="1"/>
</dbReference>
<dbReference type="Gene3D" id="3.30.360.10">
    <property type="entry name" value="Dihydrodipicolinate Reductase, domain 2"/>
    <property type="match status" value="1"/>
</dbReference>
<reference evidence="9" key="1">
    <citation type="journal article" date="2013" name="Nat. Biotechnol.">
        <title>Draft genome sequence of chickpea (Cicer arietinum) provides a resource for trait improvement.</title>
        <authorList>
            <person name="Varshney R.K."/>
            <person name="Song C."/>
            <person name="Saxena R.K."/>
            <person name="Azam S."/>
            <person name="Yu S."/>
            <person name="Sharpe A.G."/>
            <person name="Cannon S."/>
            <person name="Baek J."/>
            <person name="Rosen B.D."/>
            <person name="Tar'an B."/>
            <person name="Millan T."/>
            <person name="Zhang X."/>
            <person name="Ramsay L.D."/>
            <person name="Iwata A."/>
            <person name="Wang Y."/>
            <person name="Nelson W."/>
            <person name="Farmer A.D."/>
            <person name="Gaur P.M."/>
            <person name="Soderlund C."/>
            <person name="Penmetsa R.V."/>
            <person name="Xu C."/>
            <person name="Bharti A.K."/>
            <person name="He W."/>
            <person name="Winter P."/>
            <person name="Zhao S."/>
            <person name="Hane J.K."/>
            <person name="Carrasquilla-Garcia N."/>
            <person name="Condie J.A."/>
            <person name="Upadhyaya H.D."/>
            <person name="Luo M.C."/>
            <person name="Thudi M."/>
            <person name="Gowda C.L."/>
            <person name="Singh N.P."/>
            <person name="Lichtenzveig J."/>
            <person name="Gali K.K."/>
            <person name="Rubio J."/>
            <person name="Nadarajan N."/>
            <person name="Dolezel J."/>
            <person name="Bansal K.C."/>
            <person name="Xu X."/>
            <person name="Edwards D."/>
            <person name="Zhang G."/>
            <person name="Kahl G."/>
            <person name="Gil J."/>
            <person name="Singh K.B."/>
            <person name="Datta S.K."/>
            <person name="Jackson S.A."/>
            <person name="Wang J."/>
            <person name="Cook D.R."/>
        </authorList>
    </citation>
    <scope>NUCLEOTIDE SEQUENCE [LARGE SCALE GENOMIC DNA]</scope>
    <source>
        <strain evidence="9">cv. CDC Frontier</strain>
    </source>
</reference>
<dbReference type="PRINTS" id="PR00079">
    <property type="entry name" value="G6PDHDRGNASE"/>
</dbReference>
<sequence length="595" mass="66687">MSFSFSSTSLSFSLSRPTHLCSNLHTITSASNSFNSVSSGGRLVLNVGGSTFCRRFRGFKLWILDRLNNDIGTGLSNEKGSISDSSRVPHAGDSEVTSSVESPSLLQTSSLAFPMDVSKEPSLCIAVIGATGELARGKIFPALFALYYSGFFPENVAIFGYSRKNITDEDLRSIIASTLTCRVDHQQDCGDKIDAFLGRTYYINGGYDNKHGLSLLNARMEQIEGRSKTNRIFYLSVPQEALLDVASCLASSAQTQKGWNRIIIEKPFGFDALSSQSLTHYLLTKFEEKQVYRIDHLLGRNLIENLTVLRFANLVFEPLWNRNYIHNVQVILSEDLAVHPGRYFGGYGIIRDIVHSHVLQTIALLAMEPPISLDGEDIRNEKAKLLRSIRKLEPKDVILGQYKASNRDKIDKCLDGPTPTYFAAALYIDNARWDGVPFLVKTGLGLVKHQMEIRIQFRNVPGNVYNECIGHNIDRATNELILRDVPDEAILVRVNNKVPGLGLQLDFSELNLLYKDKYNMEVPDSYEHLLLDVIDGDNHLFMRSDELAAAWNILTPILNEIDKDHISVELYELGGRGPVGAYYLWAKHGVRWVEE</sequence>
<dbReference type="PaxDb" id="3827-XP_004494521.1"/>
<evidence type="ECO:0000313" key="9">
    <source>
        <dbReference type="Proteomes" id="UP000087171"/>
    </source>
</evidence>
<dbReference type="Pfam" id="PF00479">
    <property type="entry name" value="G6PD_N"/>
    <property type="match status" value="1"/>
</dbReference>
<dbReference type="GO" id="GO:0006098">
    <property type="term" value="P:pentose-phosphate shunt"/>
    <property type="evidence" value="ECO:0007669"/>
    <property type="project" value="UniProtKB-UniPathway"/>
</dbReference>
<keyword evidence="5" id="KW-0560">Oxidoreductase</keyword>
<organism evidence="9 10">
    <name type="scientific">Cicer arietinum</name>
    <name type="common">Chickpea</name>
    <name type="synonym">Garbanzo</name>
    <dbReference type="NCBI Taxonomy" id="3827"/>
    <lineage>
        <taxon>Eukaryota</taxon>
        <taxon>Viridiplantae</taxon>
        <taxon>Streptophyta</taxon>
        <taxon>Embryophyta</taxon>
        <taxon>Tracheophyta</taxon>
        <taxon>Spermatophyta</taxon>
        <taxon>Magnoliopsida</taxon>
        <taxon>eudicotyledons</taxon>
        <taxon>Gunneridae</taxon>
        <taxon>Pentapetalae</taxon>
        <taxon>rosids</taxon>
        <taxon>fabids</taxon>
        <taxon>Fabales</taxon>
        <taxon>Fabaceae</taxon>
        <taxon>Papilionoideae</taxon>
        <taxon>50 kb inversion clade</taxon>
        <taxon>NPAAA clade</taxon>
        <taxon>Hologalegina</taxon>
        <taxon>IRL clade</taxon>
        <taxon>Cicereae</taxon>
        <taxon>Cicer</taxon>
    </lineage>
</organism>
<comment type="pathway">
    <text evidence="5">Carbohydrate degradation; pentose phosphate pathway; D-ribulose 5-phosphate from D-glucose 6-phosphate (oxidative stage): step 1/3.</text>
</comment>
<protein>
    <recommendedName>
        <fullName evidence="5">Glucose-6-phosphate 1-dehydrogenase</fullName>
        <ecNumber evidence="5">1.1.1.49</ecNumber>
    </recommendedName>
</protein>
<dbReference type="HAMAP" id="MF_00966">
    <property type="entry name" value="G6PD"/>
    <property type="match status" value="1"/>
</dbReference>
<evidence type="ECO:0000256" key="6">
    <source>
        <dbReference type="SAM" id="MobiDB-lite"/>
    </source>
</evidence>
<accession>A0A1S2XU14</accession>
<comment type="catalytic activity">
    <reaction evidence="5">
        <text>D-glucose 6-phosphate + NADP(+) = 6-phospho-D-glucono-1,5-lactone + NADPH + H(+)</text>
        <dbReference type="Rhea" id="RHEA:15841"/>
        <dbReference type="ChEBI" id="CHEBI:15378"/>
        <dbReference type="ChEBI" id="CHEBI:57783"/>
        <dbReference type="ChEBI" id="CHEBI:57955"/>
        <dbReference type="ChEBI" id="CHEBI:58349"/>
        <dbReference type="ChEBI" id="CHEBI:61548"/>
        <dbReference type="EC" id="1.1.1.49"/>
    </reaction>
</comment>
<evidence type="ECO:0000256" key="1">
    <source>
        <dbReference type="ARBA" id="ARBA00009975"/>
    </source>
</evidence>
<feature type="region of interest" description="Disordered" evidence="6">
    <location>
        <begin position="78"/>
        <end position="102"/>
    </location>
</feature>
<comment type="function">
    <text evidence="5">Catalyzes the rate-limiting step of the oxidative pentose-phosphate pathway, which represents a route for the dissimilation of carbohydrates besides glycolysis.</text>
</comment>
<dbReference type="GeneID" id="101503278"/>
<dbReference type="EC" id="1.1.1.49" evidence="5"/>
<keyword evidence="9" id="KW-1185">Reference proteome</keyword>
<dbReference type="InterPro" id="IPR036291">
    <property type="entry name" value="NAD(P)-bd_dom_sf"/>
</dbReference>
<evidence type="ECO:0000259" key="8">
    <source>
        <dbReference type="Pfam" id="PF02781"/>
    </source>
</evidence>
<comment type="similarity">
    <text evidence="1 5">Belongs to the glucose-6-phosphate dehydrogenase family.</text>
</comment>
<proteinExistence type="inferred from homology"/>
<dbReference type="GO" id="GO:0004345">
    <property type="term" value="F:glucose-6-phosphate dehydrogenase activity"/>
    <property type="evidence" value="ECO:0007669"/>
    <property type="project" value="UniProtKB-EC"/>
</dbReference>